<accession>A0A368MYP9</accession>
<proteinExistence type="predicted"/>
<dbReference type="Gene3D" id="3.40.50.2000">
    <property type="entry name" value="Glycogen Phosphorylase B"/>
    <property type="match status" value="1"/>
</dbReference>
<organism evidence="1 2">
    <name type="scientific">Chryseobacterium lacus</name>
    <dbReference type="NCBI Taxonomy" id="2058346"/>
    <lineage>
        <taxon>Bacteria</taxon>
        <taxon>Pseudomonadati</taxon>
        <taxon>Bacteroidota</taxon>
        <taxon>Flavobacteriia</taxon>
        <taxon>Flavobacteriales</taxon>
        <taxon>Weeksellaceae</taxon>
        <taxon>Chryseobacterium group</taxon>
        <taxon>Chryseobacterium</taxon>
    </lineage>
</organism>
<name>A0A368MYP9_9FLAO</name>
<dbReference type="Proteomes" id="UP000252172">
    <property type="component" value="Unassembled WGS sequence"/>
</dbReference>
<sequence>MDTHAEIAGNFRELMEDSAEFAVEYFFAEKIMRQLNYREDKIVQISNPKMIFSQLKKGHFDLVIIGTVHRYFNVFHQITKHFNTAVIVHNLNFTKLTKGKLLHKIFVDQTLYRLKLLLKEGLLKMPEVFQKASHRFVLENSLAVDSHFQYLPVFYNKFSNEKKMSDSLLIVIPGTVSQSRRDYKKIVGLLEKKEQLNSEHPEKTFVFLGKAAGEELQILKELKRKVKRNILVFFNEKVPKSEFDFWMKKADVLWCPVQLETSFFSNREQYGMTKMSGNIGDAINFGKFVIFPEGFMSEVPFVVSETENVMEKFEEISCLQYDFQAHYSRKKVSESLHHVLRKCLSD</sequence>
<gene>
    <name evidence="1" type="ORF">DQ356_08895</name>
</gene>
<dbReference type="SUPFAM" id="SSF53756">
    <property type="entry name" value="UDP-Glycosyltransferase/glycogen phosphorylase"/>
    <property type="match status" value="1"/>
</dbReference>
<keyword evidence="2" id="KW-1185">Reference proteome</keyword>
<protein>
    <recommendedName>
        <fullName evidence="3">Glycosyltransferase family 1 protein</fullName>
    </recommendedName>
</protein>
<comment type="caution">
    <text evidence="1">The sequence shown here is derived from an EMBL/GenBank/DDBJ whole genome shotgun (WGS) entry which is preliminary data.</text>
</comment>
<dbReference type="EMBL" id="QPIE01000006">
    <property type="protein sequence ID" value="RCU42445.1"/>
    <property type="molecule type" value="Genomic_DNA"/>
</dbReference>
<evidence type="ECO:0000313" key="2">
    <source>
        <dbReference type="Proteomes" id="UP000252172"/>
    </source>
</evidence>
<dbReference type="AlphaFoldDB" id="A0A368MYP9"/>
<evidence type="ECO:0008006" key="3">
    <source>
        <dbReference type="Google" id="ProtNLM"/>
    </source>
</evidence>
<reference evidence="1 2" key="1">
    <citation type="submission" date="2018-07" db="EMBL/GenBank/DDBJ databases">
        <title>Chryseobacterium lacus sp. nov., isolated from lake water.</title>
        <authorList>
            <person name="Li C.-M."/>
        </authorList>
    </citation>
    <scope>NUCLEOTIDE SEQUENCE [LARGE SCALE GENOMIC DNA]</scope>
    <source>
        <strain evidence="1 2">YLOS41</strain>
    </source>
</reference>
<evidence type="ECO:0000313" key="1">
    <source>
        <dbReference type="EMBL" id="RCU42445.1"/>
    </source>
</evidence>